<comment type="subcellular location">
    <subcellularLocation>
        <location evidence="1">Cell envelope</location>
    </subcellularLocation>
</comment>
<feature type="domain" description="Solute-binding protein family 3/N-terminal" evidence="6">
    <location>
        <begin position="46"/>
        <end position="265"/>
    </location>
</feature>
<reference evidence="7 8" key="1">
    <citation type="journal article" date="2017" name="ISME J.">
        <title>Potential for microbial H2 and metal transformations associated with novel bacteria and archaea in deep terrestrial subsurface sediments.</title>
        <authorList>
            <person name="Hernsdorf A.W."/>
            <person name="Amano Y."/>
            <person name="Miyakawa K."/>
            <person name="Ise K."/>
            <person name="Suzuki Y."/>
            <person name="Anantharaman K."/>
            <person name="Probst A."/>
            <person name="Burstein D."/>
            <person name="Thomas B.C."/>
            <person name="Banfield J.F."/>
        </authorList>
    </citation>
    <scope>NUCLEOTIDE SEQUENCE [LARGE SCALE GENOMIC DNA]</scope>
    <source>
        <strain evidence="7">HGW-Falkowbacteria-1</strain>
    </source>
</reference>
<evidence type="ECO:0000256" key="5">
    <source>
        <dbReference type="SAM" id="Phobius"/>
    </source>
</evidence>
<dbReference type="Gene3D" id="3.40.190.10">
    <property type="entry name" value="Periplasmic binding protein-like II"/>
    <property type="match status" value="2"/>
</dbReference>
<evidence type="ECO:0000256" key="2">
    <source>
        <dbReference type="ARBA" id="ARBA00010333"/>
    </source>
</evidence>
<gene>
    <name evidence="7" type="ORF">CVU82_00880</name>
</gene>
<dbReference type="PANTHER" id="PTHR35936:SF17">
    <property type="entry name" value="ARGININE-BINDING EXTRACELLULAR PROTEIN ARTP"/>
    <property type="match status" value="1"/>
</dbReference>
<evidence type="ECO:0000256" key="1">
    <source>
        <dbReference type="ARBA" id="ARBA00004196"/>
    </source>
</evidence>
<proteinExistence type="inferred from homology"/>
<protein>
    <recommendedName>
        <fullName evidence="6">Solute-binding protein family 3/N-terminal domain-containing protein</fullName>
    </recommendedName>
</protein>
<feature type="transmembrane region" description="Helical" evidence="5">
    <location>
        <begin position="9"/>
        <end position="28"/>
    </location>
</feature>
<dbReference type="AlphaFoldDB" id="A0A2N2EAJ4"/>
<evidence type="ECO:0000313" key="7">
    <source>
        <dbReference type="EMBL" id="PKM91745.1"/>
    </source>
</evidence>
<dbReference type="InterPro" id="IPR001638">
    <property type="entry name" value="Solute-binding_3/MltF_N"/>
</dbReference>
<comment type="similarity">
    <text evidence="2 4">Belongs to the bacterial solute-binding protein 3 family.</text>
</comment>
<dbReference type="CDD" id="cd13530">
    <property type="entry name" value="PBP2_peptides_like"/>
    <property type="match status" value="1"/>
</dbReference>
<sequence length="266" mass="30173">MRYMEKKKIFFVILLIIIVVATTMFLLWRRNLDADNSLSNVKKRGVLVVGGDAPYGVMEFFNEDNEIDGIDVDIAREIASRLGVRLEFNDYDWDQLFLKVKNDEIDLAASSITITPERQKEMLFSTSYFNGGQVIVVRSGNQDIGGVNDLVGIKIAVQEGTTGYDEAKKYTQENLIFPYLNFDDSGIINDLENEKFEAIIVDYVQALSMIKVYSGLKIVGTPFTREDYGLVTKIGNNTLMQEINSIILNMEKEGTLKKIEIKWSAF</sequence>
<name>A0A2N2EAJ4_9BACT</name>
<evidence type="ECO:0000256" key="4">
    <source>
        <dbReference type="RuleBase" id="RU003744"/>
    </source>
</evidence>
<dbReference type="InterPro" id="IPR018313">
    <property type="entry name" value="SBP_3_CS"/>
</dbReference>
<dbReference type="SMART" id="SM00062">
    <property type="entry name" value="PBPb"/>
    <property type="match status" value="1"/>
</dbReference>
<keyword evidence="5" id="KW-1133">Transmembrane helix</keyword>
<keyword evidence="5" id="KW-0812">Transmembrane</keyword>
<dbReference type="EMBL" id="PHAI01000001">
    <property type="protein sequence ID" value="PKM91745.1"/>
    <property type="molecule type" value="Genomic_DNA"/>
</dbReference>
<evidence type="ECO:0000259" key="6">
    <source>
        <dbReference type="SMART" id="SM00062"/>
    </source>
</evidence>
<dbReference type="PANTHER" id="PTHR35936">
    <property type="entry name" value="MEMBRANE-BOUND LYTIC MUREIN TRANSGLYCOSYLASE F"/>
    <property type="match status" value="1"/>
</dbReference>
<dbReference type="Proteomes" id="UP000233517">
    <property type="component" value="Unassembled WGS sequence"/>
</dbReference>
<keyword evidence="3" id="KW-0732">Signal</keyword>
<keyword evidence="5" id="KW-0472">Membrane</keyword>
<accession>A0A2N2EAJ4</accession>
<dbReference type="Pfam" id="PF00497">
    <property type="entry name" value="SBP_bac_3"/>
    <property type="match status" value="1"/>
</dbReference>
<comment type="caution">
    <text evidence="7">The sequence shown here is derived from an EMBL/GenBank/DDBJ whole genome shotgun (WGS) entry which is preliminary data.</text>
</comment>
<dbReference type="PROSITE" id="PS01039">
    <property type="entry name" value="SBP_BACTERIAL_3"/>
    <property type="match status" value="1"/>
</dbReference>
<dbReference type="SUPFAM" id="SSF53850">
    <property type="entry name" value="Periplasmic binding protein-like II"/>
    <property type="match status" value="1"/>
</dbReference>
<evidence type="ECO:0000256" key="3">
    <source>
        <dbReference type="ARBA" id="ARBA00022729"/>
    </source>
</evidence>
<dbReference type="GO" id="GO:0030313">
    <property type="term" value="C:cell envelope"/>
    <property type="evidence" value="ECO:0007669"/>
    <property type="project" value="UniProtKB-SubCell"/>
</dbReference>
<evidence type="ECO:0000313" key="8">
    <source>
        <dbReference type="Proteomes" id="UP000233517"/>
    </source>
</evidence>
<organism evidence="7 8">
    <name type="scientific">Candidatus Falkowbacteria bacterium HGW-Falkowbacteria-1</name>
    <dbReference type="NCBI Taxonomy" id="2013768"/>
    <lineage>
        <taxon>Bacteria</taxon>
        <taxon>Candidatus Falkowiibacteriota</taxon>
    </lineage>
</organism>